<dbReference type="Proteomes" id="UP000199495">
    <property type="component" value="Unassembled WGS sequence"/>
</dbReference>
<protein>
    <submittedName>
        <fullName evidence="1">Uncharacterized protein</fullName>
    </submittedName>
</protein>
<dbReference type="EMBL" id="FNCS01000021">
    <property type="protein sequence ID" value="SDH09953.1"/>
    <property type="molecule type" value="Genomic_DNA"/>
</dbReference>
<reference evidence="1 2" key="1">
    <citation type="submission" date="2016-10" db="EMBL/GenBank/DDBJ databases">
        <authorList>
            <person name="de Groot N.N."/>
        </authorList>
    </citation>
    <scope>NUCLEOTIDE SEQUENCE [LARGE SCALE GENOMIC DNA]</scope>
    <source>
        <strain evidence="1 2">CGMCC 1.10267</strain>
    </source>
</reference>
<organism evidence="1 2">
    <name type="scientific">Pelagibacterium luteolum</name>
    <dbReference type="NCBI Taxonomy" id="440168"/>
    <lineage>
        <taxon>Bacteria</taxon>
        <taxon>Pseudomonadati</taxon>
        <taxon>Pseudomonadota</taxon>
        <taxon>Alphaproteobacteria</taxon>
        <taxon>Hyphomicrobiales</taxon>
        <taxon>Devosiaceae</taxon>
        <taxon>Pelagibacterium</taxon>
    </lineage>
</organism>
<dbReference type="STRING" id="440168.SAMN04487974_12120"/>
<name>A0A1G7ZMM5_9HYPH</name>
<evidence type="ECO:0000313" key="2">
    <source>
        <dbReference type="Proteomes" id="UP000199495"/>
    </source>
</evidence>
<keyword evidence="2" id="KW-1185">Reference proteome</keyword>
<gene>
    <name evidence="1" type="ORF">SAMN04487974_12120</name>
</gene>
<accession>A0A1G7ZMM5</accession>
<evidence type="ECO:0000313" key="1">
    <source>
        <dbReference type="EMBL" id="SDH09953.1"/>
    </source>
</evidence>
<proteinExistence type="predicted"/>
<dbReference type="AlphaFoldDB" id="A0A1G7ZMM5"/>
<sequence length="116" mass="12668">MGGVAVFRLAMIVVGQNLDDAAVADATVITFVDHALQFMSQGLQLLDPTFNLYQVTAGDTVGLMTGILWPFRHGKQFANIRNFKPQGSCVPDETQSVKMAPIVTPLISLGSQRFWQ</sequence>